<proteinExistence type="predicted"/>
<comment type="caution">
    <text evidence="1">The sequence shown here is derived from an EMBL/GenBank/DDBJ whole genome shotgun (WGS) entry which is preliminary data.</text>
</comment>
<dbReference type="AlphaFoldDB" id="A0AAD9KTI4"/>
<evidence type="ECO:0000313" key="1">
    <source>
        <dbReference type="EMBL" id="KAK2177211.1"/>
    </source>
</evidence>
<organism evidence="1 2">
    <name type="scientific">Ridgeia piscesae</name>
    <name type="common">Tubeworm</name>
    <dbReference type="NCBI Taxonomy" id="27915"/>
    <lineage>
        <taxon>Eukaryota</taxon>
        <taxon>Metazoa</taxon>
        <taxon>Spiralia</taxon>
        <taxon>Lophotrochozoa</taxon>
        <taxon>Annelida</taxon>
        <taxon>Polychaeta</taxon>
        <taxon>Sedentaria</taxon>
        <taxon>Canalipalpata</taxon>
        <taxon>Sabellida</taxon>
        <taxon>Siboglinidae</taxon>
        <taxon>Ridgeia</taxon>
    </lineage>
</organism>
<evidence type="ECO:0000313" key="2">
    <source>
        <dbReference type="Proteomes" id="UP001209878"/>
    </source>
</evidence>
<dbReference type="InterPro" id="IPR009030">
    <property type="entry name" value="Growth_fac_rcpt_cys_sf"/>
</dbReference>
<protein>
    <submittedName>
        <fullName evidence="1">Uncharacterized protein</fullName>
    </submittedName>
</protein>
<dbReference type="EMBL" id="JAODUO010000613">
    <property type="protein sequence ID" value="KAK2177211.1"/>
    <property type="molecule type" value="Genomic_DNA"/>
</dbReference>
<name>A0AAD9KTI4_RIDPI</name>
<accession>A0AAD9KTI4</accession>
<dbReference type="Proteomes" id="UP001209878">
    <property type="component" value="Unassembled WGS sequence"/>
</dbReference>
<dbReference type="SUPFAM" id="SSF57184">
    <property type="entry name" value="Growth factor receptor domain"/>
    <property type="match status" value="1"/>
</dbReference>
<gene>
    <name evidence="1" type="ORF">NP493_613g02000</name>
</gene>
<reference evidence="1" key="1">
    <citation type="journal article" date="2023" name="Mol. Biol. Evol.">
        <title>Third-Generation Sequencing Reveals the Adaptive Role of the Epigenome in Three Deep-Sea Polychaetes.</title>
        <authorList>
            <person name="Perez M."/>
            <person name="Aroh O."/>
            <person name="Sun Y."/>
            <person name="Lan Y."/>
            <person name="Juniper S.K."/>
            <person name="Young C.R."/>
            <person name="Angers B."/>
            <person name="Qian P.Y."/>
        </authorList>
    </citation>
    <scope>NUCLEOTIDE SEQUENCE</scope>
    <source>
        <strain evidence="1">R07B-5</strain>
    </source>
</reference>
<keyword evidence="2" id="KW-1185">Reference proteome</keyword>
<sequence length="125" mass="13744">MSVRADSSTCSYFDNCDACPEPLQCTDCDVNEVMSTDKQKCLACPVNCQLGQCFYNNETNKAECSRCNNGYALSDERASCTAVSGCDGSAAVLTEDTGTFGVTKTQYRNNMRCRWRIHVETTQVS</sequence>